<evidence type="ECO:0000313" key="1">
    <source>
        <dbReference type="EMBL" id="MBI4210024.1"/>
    </source>
</evidence>
<dbReference type="EMBL" id="JACQPB010000008">
    <property type="protein sequence ID" value="MBI4210024.1"/>
    <property type="molecule type" value="Genomic_DNA"/>
</dbReference>
<keyword evidence="1" id="KW-0808">Transferase</keyword>
<dbReference type="InterPro" id="IPR029063">
    <property type="entry name" value="SAM-dependent_MTases_sf"/>
</dbReference>
<gene>
    <name evidence="1" type="ORF">HY544_00765</name>
</gene>
<sequence>MADGKCEGRFMQDFGLEAIGEAARYAVLWNTGAYAGASMGTPGEFSTPLMDKLTRHIVNSVKRGYLGTDGRPLRILEVGAGSGGHAVMLVRRGERLRRDGKLPEGLEVIANDYADPPIQMIVAKKAGLKPYLQERLQVFPGDISVCLRAQPPGSIAATHAQSVYHGWREGERRRVYSETVNVLAEYGIVAGSFKAAGDHRYGRGELLEQTAAGPVCRDTDTISRLFVEHREPLIGELRDAGLFVFDDFFWPVQAAYEGDGSRVHKVYWGFLAAKRDASERYAVNGQA</sequence>
<name>A0A8T3YHM6_9ARCH</name>
<dbReference type="GO" id="GO:0032259">
    <property type="term" value="P:methylation"/>
    <property type="evidence" value="ECO:0007669"/>
    <property type="project" value="UniProtKB-KW"/>
</dbReference>
<reference evidence="1" key="1">
    <citation type="submission" date="2020-07" db="EMBL/GenBank/DDBJ databases">
        <title>Huge and variable diversity of episymbiotic CPR bacteria and DPANN archaea in groundwater ecosystems.</title>
        <authorList>
            <person name="He C.Y."/>
            <person name="Keren R."/>
            <person name="Whittaker M."/>
            <person name="Farag I.F."/>
            <person name="Doudna J."/>
            <person name="Cate J.H.D."/>
            <person name="Banfield J.F."/>
        </authorList>
    </citation>
    <scope>NUCLEOTIDE SEQUENCE</scope>
    <source>
        <strain evidence="1">NC_groundwater_1296_Ag_S-0.2um_52_80</strain>
    </source>
</reference>
<evidence type="ECO:0000313" key="2">
    <source>
        <dbReference type="Proteomes" id="UP000732298"/>
    </source>
</evidence>
<dbReference type="SUPFAM" id="SSF53335">
    <property type="entry name" value="S-adenosyl-L-methionine-dependent methyltransferases"/>
    <property type="match status" value="1"/>
</dbReference>
<dbReference type="Proteomes" id="UP000732298">
    <property type="component" value="Unassembled WGS sequence"/>
</dbReference>
<dbReference type="GO" id="GO:0008168">
    <property type="term" value="F:methyltransferase activity"/>
    <property type="evidence" value="ECO:0007669"/>
    <property type="project" value="UniProtKB-KW"/>
</dbReference>
<accession>A0A8T3YHM6</accession>
<dbReference type="CDD" id="cd02440">
    <property type="entry name" value="AdoMet_MTases"/>
    <property type="match status" value="1"/>
</dbReference>
<keyword evidence="1" id="KW-0489">Methyltransferase</keyword>
<comment type="caution">
    <text evidence="1">The sequence shown here is derived from an EMBL/GenBank/DDBJ whole genome shotgun (WGS) entry which is preliminary data.</text>
</comment>
<protein>
    <submittedName>
        <fullName evidence="1">Class I SAM-dependent methyltransferase</fullName>
    </submittedName>
</protein>
<organism evidence="1 2">
    <name type="scientific">Candidatus Iainarchaeum sp</name>
    <dbReference type="NCBI Taxonomy" id="3101447"/>
    <lineage>
        <taxon>Archaea</taxon>
        <taxon>Candidatus Iainarchaeota</taxon>
        <taxon>Candidatus Iainarchaeia</taxon>
        <taxon>Candidatus Iainarchaeales</taxon>
        <taxon>Candidatus Iainarchaeaceae</taxon>
        <taxon>Candidatus Iainarchaeum</taxon>
    </lineage>
</organism>
<proteinExistence type="predicted"/>
<dbReference type="Gene3D" id="3.40.50.150">
    <property type="entry name" value="Vaccinia Virus protein VP39"/>
    <property type="match status" value="1"/>
</dbReference>
<dbReference type="AlphaFoldDB" id="A0A8T3YHM6"/>